<evidence type="ECO:0000256" key="2">
    <source>
        <dbReference type="ARBA" id="ARBA00022670"/>
    </source>
</evidence>
<sequence length="397" mass="43906">MEVKKKLNSKTIISFLALSALAAALTTSGKSSFSIQQVAIQIPPIHPAILYARAHAKYGVEVPHNVSLAARSAKFDSLAATPFQNDVGYLCPVKLGRNTLMLDFDTGSSNLWAFTKNTPGVGSHRTYDPNTGIYLPEYSWSVSYGTGFSVYGDIYLDQVSVGRITYHKQAIGTAEGFRPPEFVKDHRMVFDGILGLAFSQINTVIPVRQNTFYENVKNDLSQPVFAAYLKHKAPGTYDFGFIDHKKHKGDLVWVEVDASYGFWNLTISGYAVGSFASFIPFHAIVDTGTTLLLLEQRIVHGYYGDIPSAHDSEHAGGYIFRCNEKIPDLILIIGHHRAVIPGDHIKYDSNGTWCYGGLQTSHHPHYGILGDVFLKSQHVVFNSSNLHKPRIGIANQR</sequence>
<evidence type="ECO:0000256" key="1">
    <source>
        <dbReference type="ARBA" id="ARBA00007447"/>
    </source>
</evidence>
<protein>
    <submittedName>
        <fullName evidence="7">Aspergillopepsin A, putative</fullName>
    </submittedName>
</protein>
<keyword evidence="8" id="KW-1185">Reference proteome</keyword>
<comment type="similarity">
    <text evidence="1 5">Belongs to the peptidase A1 family.</text>
</comment>
<dbReference type="GO" id="GO:0004190">
    <property type="term" value="F:aspartic-type endopeptidase activity"/>
    <property type="evidence" value="ECO:0007669"/>
    <property type="project" value="UniProtKB-KW"/>
</dbReference>
<dbReference type="Pfam" id="PF00026">
    <property type="entry name" value="Asp"/>
    <property type="match status" value="1"/>
</dbReference>
<evidence type="ECO:0000256" key="3">
    <source>
        <dbReference type="ARBA" id="ARBA00022750"/>
    </source>
</evidence>
<dbReference type="PANTHER" id="PTHR47966">
    <property type="entry name" value="BETA-SITE APP-CLEAVING ENZYME, ISOFORM A-RELATED"/>
    <property type="match status" value="1"/>
</dbReference>
<feature type="domain" description="Peptidase A1" evidence="6">
    <location>
        <begin position="89"/>
        <end position="394"/>
    </location>
</feature>
<dbReference type="Proteomes" id="UP000001294">
    <property type="component" value="Unassembled WGS sequence"/>
</dbReference>
<keyword evidence="3 5" id="KW-0064">Aspartyl protease</keyword>
<dbReference type="PROSITE" id="PS00141">
    <property type="entry name" value="ASP_PROTEASE"/>
    <property type="match status" value="1"/>
</dbReference>
<dbReference type="InterPro" id="IPR034163">
    <property type="entry name" value="Aspergillopepsin-like_cat_dom"/>
</dbReference>
<dbReference type="VEuPathDB" id="FungiDB:PMAA_062270"/>
<dbReference type="InterPro" id="IPR033121">
    <property type="entry name" value="PEPTIDASE_A1"/>
</dbReference>
<proteinExistence type="inferred from homology"/>
<dbReference type="PROSITE" id="PS51767">
    <property type="entry name" value="PEPTIDASE_A1"/>
    <property type="match status" value="1"/>
</dbReference>
<dbReference type="HOGENOM" id="CLU_013253_0_1_1"/>
<dbReference type="EMBL" id="DS995900">
    <property type="protein sequence ID" value="EEA25100.1"/>
    <property type="molecule type" value="Genomic_DNA"/>
</dbReference>
<dbReference type="OrthoDB" id="2747330at2759"/>
<evidence type="ECO:0000313" key="7">
    <source>
        <dbReference type="EMBL" id="EEA25100.1"/>
    </source>
</evidence>
<evidence type="ECO:0000313" key="8">
    <source>
        <dbReference type="Proteomes" id="UP000001294"/>
    </source>
</evidence>
<keyword evidence="4 5" id="KW-0378">Hydrolase</keyword>
<dbReference type="PhylomeDB" id="B6Q9J3"/>
<organism evidence="7 8">
    <name type="scientific">Talaromyces marneffei (strain ATCC 18224 / CBS 334.59 / QM 7333)</name>
    <name type="common">Penicillium marneffei</name>
    <dbReference type="NCBI Taxonomy" id="441960"/>
    <lineage>
        <taxon>Eukaryota</taxon>
        <taxon>Fungi</taxon>
        <taxon>Dikarya</taxon>
        <taxon>Ascomycota</taxon>
        <taxon>Pezizomycotina</taxon>
        <taxon>Eurotiomycetes</taxon>
        <taxon>Eurotiomycetidae</taxon>
        <taxon>Eurotiales</taxon>
        <taxon>Trichocomaceae</taxon>
        <taxon>Talaromyces</taxon>
        <taxon>Talaromyces sect. Talaromyces</taxon>
    </lineage>
</organism>
<dbReference type="InterPro" id="IPR001461">
    <property type="entry name" value="Aspartic_peptidase_A1"/>
</dbReference>
<dbReference type="CDD" id="cd06097">
    <property type="entry name" value="Aspergillopepsin_like"/>
    <property type="match status" value="1"/>
</dbReference>
<name>B6Q9J3_TALMQ</name>
<keyword evidence="2 5" id="KW-0645">Protease</keyword>
<reference evidence="8" key="1">
    <citation type="journal article" date="2015" name="Genome Announc.">
        <title>Genome sequence of the AIDS-associated pathogen Penicillium marneffei (ATCC18224) and its near taxonomic relative Talaromyces stipitatus (ATCC10500).</title>
        <authorList>
            <person name="Nierman W.C."/>
            <person name="Fedorova-Abrams N.D."/>
            <person name="Andrianopoulos A."/>
        </authorList>
    </citation>
    <scope>NUCLEOTIDE SEQUENCE [LARGE SCALE GENOMIC DNA]</scope>
    <source>
        <strain evidence="8">ATCC 18224 / CBS 334.59 / QM 7333</strain>
    </source>
</reference>
<accession>B6Q9J3</accession>
<dbReference type="PANTHER" id="PTHR47966:SF2">
    <property type="entry name" value="ASPERGILLOPEPSIN-1-RELATED"/>
    <property type="match status" value="1"/>
</dbReference>
<dbReference type="InterPro" id="IPR001969">
    <property type="entry name" value="Aspartic_peptidase_AS"/>
</dbReference>
<evidence type="ECO:0000256" key="5">
    <source>
        <dbReference type="RuleBase" id="RU000454"/>
    </source>
</evidence>
<dbReference type="PRINTS" id="PR00792">
    <property type="entry name" value="PEPSIN"/>
</dbReference>
<dbReference type="SUPFAM" id="SSF50630">
    <property type="entry name" value="Acid proteases"/>
    <property type="match status" value="1"/>
</dbReference>
<dbReference type="AlphaFoldDB" id="B6Q9J3"/>
<gene>
    <name evidence="7" type="ORF">PMAA_062270</name>
</gene>
<evidence type="ECO:0000256" key="4">
    <source>
        <dbReference type="ARBA" id="ARBA00022801"/>
    </source>
</evidence>
<dbReference type="Gene3D" id="2.40.70.10">
    <property type="entry name" value="Acid Proteases"/>
    <property type="match status" value="2"/>
</dbReference>
<dbReference type="GO" id="GO:0006508">
    <property type="term" value="P:proteolysis"/>
    <property type="evidence" value="ECO:0007669"/>
    <property type="project" value="UniProtKB-KW"/>
</dbReference>
<dbReference type="InterPro" id="IPR021109">
    <property type="entry name" value="Peptidase_aspartic_dom_sf"/>
</dbReference>
<evidence type="ECO:0000259" key="6">
    <source>
        <dbReference type="PROSITE" id="PS51767"/>
    </source>
</evidence>